<comment type="pathway">
    <text evidence="2">Glycerolipid metabolism; triacylglycerol biosynthesis.</text>
</comment>
<feature type="transmembrane region" description="Helical" evidence="14">
    <location>
        <begin position="102"/>
        <end position="126"/>
    </location>
</feature>
<evidence type="ECO:0000313" key="17">
    <source>
        <dbReference type="Proteomes" id="UP000011083"/>
    </source>
</evidence>
<dbReference type="KEGG" id="acan:ACA1_307530"/>
<keyword evidence="11" id="KW-0443">Lipid metabolism</keyword>
<dbReference type="GO" id="GO:0006071">
    <property type="term" value="P:glycerol metabolic process"/>
    <property type="evidence" value="ECO:0007669"/>
    <property type="project" value="UniProtKB-KW"/>
</dbReference>
<feature type="transmembrane region" description="Helical" evidence="14">
    <location>
        <begin position="31"/>
        <end position="60"/>
    </location>
</feature>
<keyword evidence="17" id="KW-1185">Reference proteome</keyword>
<evidence type="ECO:0000313" key="16">
    <source>
        <dbReference type="EMBL" id="ELR20288.1"/>
    </source>
</evidence>
<keyword evidence="6 14" id="KW-0808">Transferase</keyword>
<dbReference type="VEuPathDB" id="AmoebaDB:ACA1_307530"/>
<evidence type="ECO:0000256" key="6">
    <source>
        <dbReference type="ARBA" id="ARBA00022679"/>
    </source>
</evidence>
<keyword evidence="13 16" id="KW-0012">Acyltransferase</keyword>
<evidence type="ECO:0000256" key="8">
    <source>
        <dbReference type="ARBA" id="ARBA00022798"/>
    </source>
</evidence>
<keyword evidence="5" id="KW-0444">Lipid biosynthesis</keyword>
<dbReference type="CDD" id="cd07987">
    <property type="entry name" value="LPLAT_MGAT-like"/>
    <property type="match status" value="1"/>
</dbReference>
<evidence type="ECO:0000256" key="9">
    <source>
        <dbReference type="ARBA" id="ARBA00022824"/>
    </source>
</evidence>
<dbReference type="RefSeq" id="XP_004342404.1">
    <property type="nucleotide sequence ID" value="XM_004342355.1"/>
</dbReference>
<keyword evidence="8" id="KW-0319">Glycerol metabolism</keyword>
<keyword evidence="10 14" id="KW-1133">Transmembrane helix</keyword>
<dbReference type="InterPro" id="IPR007130">
    <property type="entry name" value="DAGAT"/>
</dbReference>
<protein>
    <recommendedName>
        <fullName evidence="14">Acyltransferase</fullName>
        <ecNumber evidence="14">2.3.1.-</ecNumber>
    </recommendedName>
</protein>
<evidence type="ECO:0000256" key="14">
    <source>
        <dbReference type="RuleBase" id="RU367023"/>
    </source>
</evidence>
<evidence type="ECO:0000256" key="2">
    <source>
        <dbReference type="ARBA" id="ARBA00004771"/>
    </source>
</evidence>
<organism evidence="16 17">
    <name type="scientific">Acanthamoeba castellanii (strain ATCC 30010 / Neff)</name>
    <dbReference type="NCBI Taxonomy" id="1257118"/>
    <lineage>
        <taxon>Eukaryota</taxon>
        <taxon>Amoebozoa</taxon>
        <taxon>Discosea</taxon>
        <taxon>Longamoebia</taxon>
        <taxon>Centramoebida</taxon>
        <taxon>Acanthamoebidae</taxon>
        <taxon>Acanthamoeba</taxon>
    </lineage>
</organism>
<evidence type="ECO:0000256" key="12">
    <source>
        <dbReference type="ARBA" id="ARBA00023136"/>
    </source>
</evidence>
<evidence type="ECO:0000256" key="3">
    <source>
        <dbReference type="ARBA" id="ARBA00005189"/>
    </source>
</evidence>
<dbReference type="GO" id="GO:0004144">
    <property type="term" value="F:diacylglycerol O-acyltransferase activity"/>
    <property type="evidence" value="ECO:0007669"/>
    <property type="project" value="TreeGrafter"/>
</dbReference>
<keyword evidence="7 14" id="KW-0812">Transmembrane</keyword>
<evidence type="ECO:0000256" key="5">
    <source>
        <dbReference type="ARBA" id="ARBA00022516"/>
    </source>
</evidence>
<dbReference type="GeneID" id="14921135"/>
<gene>
    <name evidence="16" type="ORF">ACA1_307530</name>
</gene>
<dbReference type="EC" id="2.3.1.-" evidence="14"/>
<evidence type="ECO:0000256" key="13">
    <source>
        <dbReference type="ARBA" id="ARBA00023315"/>
    </source>
</evidence>
<dbReference type="AlphaFoldDB" id="L8H6B3"/>
<keyword evidence="9 14" id="KW-0256">Endoplasmic reticulum</keyword>
<evidence type="ECO:0000256" key="1">
    <source>
        <dbReference type="ARBA" id="ARBA00004477"/>
    </source>
</evidence>
<reference evidence="16 17" key="1">
    <citation type="journal article" date="2013" name="Genome Biol.">
        <title>Genome of Acanthamoeba castellanii highlights extensive lateral gene transfer and early evolution of tyrosine kinase signaling.</title>
        <authorList>
            <person name="Clarke M."/>
            <person name="Lohan A.J."/>
            <person name="Liu B."/>
            <person name="Lagkouvardos I."/>
            <person name="Roy S."/>
            <person name="Zafar N."/>
            <person name="Bertelli C."/>
            <person name="Schilde C."/>
            <person name="Kianianmomeni A."/>
            <person name="Burglin T.R."/>
            <person name="Frech C."/>
            <person name="Turcotte B."/>
            <person name="Kopec K.O."/>
            <person name="Synnott J.M."/>
            <person name="Choo C."/>
            <person name="Paponov I."/>
            <person name="Finkler A."/>
            <person name="Soon Heng Tan C."/>
            <person name="Hutchins A.P."/>
            <person name="Weinmeier T."/>
            <person name="Rattei T."/>
            <person name="Chu J.S."/>
            <person name="Gimenez G."/>
            <person name="Irimia M."/>
            <person name="Rigden D.J."/>
            <person name="Fitzpatrick D.A."/>
            <person name="Lorenzo-Morales J."/>
            <person name="Bateman A."/>
            <person name="Chiu C.H."/>
            <person name="Tang P."/>
            <person name="Hegemann P."/>
            <person name="Fromm H."/>
            <person name="Raoult D."/>
            <person name="Greub G."/>
            <person name="Miranda-Saavedra D."/>
            <person name="Chen N."/>
            <person name="Nash P."/>
            <person name="Ginger M.L."/>
            <person name="Horn M."/>
            <person name="Schaap P."/>
            <person name="Caler L."/>
            <person name="Loftus B."/>
        </authorList>
    </citation>
    <scope>NUCLEOTIDE SEQUENCE [LARGE SCALE GENOMIC DNA]</scope>
    <source>
        <strain evidence="16 17">Neff</strain>
    </source>
</reference>
<dbReference type="Proteomes" id="UP000011083">
    <property type="component" value="Unassembled WGS sequence"/>
</dbReference>
<evidence type="ECO:0000256" key="15">
    <source>
        <dbReference type="SAM" id="MobiDB-lite"/>
    </source>
</evidence>
<comment type="similarity">
    <text evidence="4 14">Belongs to the diacylglycerol acyltransferase family.</text>
</comment>
<sequence length="391" mass="43441">METEEEKMKKQEGEGAVTQHPPGPGRGGWRWWASLALLEVISVLPAVWGVWCTAIFLFLFPVTHDKLLDTGLMLLVLLSFIASALVWAVLGVLTAYHGATGALFPLWSPSSVVYFLWLATALSPFFDPSLGRHTRTWSAFQRLPVWNWMERDYFPITVTRTQAPTPSLSLCELDPSRRYIFAYHPHGLWTWGLWTALVSEQFRTLFPSISWRILVATPLLMLPGAGHFIHWIGGISATAESAGESIKAGHSIVVIPGGLAEAILSSPTEPAILLKARRGFVRLAIQNGTPLVPMYGFGETSLFYQVSFWREHRLRWSRLLGFPFTIFTGMLGSPAPVSHPVHVVVGAPIEVTQKAAPTDEEVAQLHAHYEAQLVALYDAHKPAHDAPLHIY</sequence>
<dbReference type="STRING" id="1257118.L8H6B3"/>
<evidence type="ECO:0000256" key="10">
    <source>
        <dbReference type="ARBA" id="ARBA00022989"/>
    </source>
</evidence>
<feature type="compositionally biased region" description="Basic and acidic residues" evidence="15">
    <location>
        <begin position="1"/>
        <end position="13"/>
    </location>
</feature>
<dbReference type="GO" id="GO:0019432">
    <property type="term" value="P:triglyceride biosynthetic process"/>
    <property type="evidence" value="ECO:0007669"/>
    <property type="project" value="TreeGrafter"/>
</dbReference>
<accession>L8H6B3</accession>
<proteinExistence type="inferred from homology"/>
<dbReference type="GO" id="GO:0005789">
    <property type="term" value="C:endoplasmic reticulum membrane"/>
    <property type="evidence" value="ECO:0007669"/>
    <property type="project" value="UniProtKB-SubCell"/>
</dbReference>
<dbReference type="PANTHER" id="PTHR12317:SF0">
    <property type="entry name" value="ACYLTRANSFERASE"/>
    <property type="match status" value="1"/>
</dbReference>
<dbReference type="Pfam" id="PF03982">
    <property type="entry name" value="DAGAT"/>
    <property type="match status" value="1"/>
</dbReference>
<dbReference type="EMBL" id="KB007923">
    <property type="protein sequence ID" value="ELR20288.1"/>
    <property type="molecule type" value="Genomic_DNA"/>
</dbReference>
<comment type="subcellular location">
    <subcellularLocation>
        <location evidence="1 14">Endoplasmic reticulum membrane</location>
        <topology evidence="1 14">Multi-pass membrane protein</topology>
    </subcellularLocation>
</comment>
<name>L8H6B3_ACACF</name>
<evidence type="ECO:0000256" key="4">
    <source>
        <dbReference type="ARBA" id="ARBA00005420"/>
    </source>
</evidence>
<dbReference type="OrthoDB" id="264532at2759"/>
<evidence type="ECO:0000256" key="11">
    <source>
        <dbReference type="ARBA" id="ARBA00023098"/>
    </source>
</evidence>
<evidence type="ECO:0000256" key="7">
    <source>
        <dbReference type="ARBA" id="ARBA00022692"/>
    </source>
</evidence>
<comment type="pathway">
    <text evidence="3">Lipid metabolism.</text>
</comment>
<dbReference type="PANTHER" id="PTHR12317">
    <property type="entry name" value="DIACYLGLYCEROL O-ACYLTRANSFERASE"/>
    <property type="match status" value="1"/>
</dbReference>
<feature type="region of interest" description="Disordered" evidence="15">
    <location>
        <begin position="1"/>
        <end position="25"/>
    </location>
</feature>
<keyword evidence="12 14" id="KW-0472">Membrane</keyword>
<feature type="transmembrane region" description="Helical" evidence="14">
    <location>
        <begin position="72"/>
        <end position="96"/>
    </location>
</feature>